<sequence>MQCISSPPSIPNYSFIHKWNAQKSAAILIQTHFRRQKRSFFCSTETVRCTDISFGEFWFELTKMGKDCCINKSLDFSHSLCILVCVMYKLISFRLTAVSYCEDL</sequence>
<dbReference type="Proteomes" id="UP000887562">
    <property type="component" value="Unplaced"/>
</dbReference>
<organism evidence="1 2">
    <name type="scientific">Echinococcus canadensis</name>
    <dbReference type="NCBI Taxonomy" id="519352"/>
    <lineage>
        <taxon>Eukaryota</taxon>
        <taxon>Metazoa</taxon>
        <taxon>Spiralia</taxon>
        <taxon>Lophotrochozoa</taxon>
        <taxon>Platyhelminthes</taxon>
        <taxon>Cestoda</taxon>
        <taxon>Eucestoda</taxon>
        <taxon>Cyclophyllidea</taxon>
        <taxon>Taeniidae</taxon>
        <taxon>Echinococcus</taxon>
        <taxon>Echinococcus canadensis group</taxon>
    </lineage>
</organism>
<evidence type="ECO:0000313" key="2">
    <source>
        <dbReference type="WBParaSite" id="maker-E.canG7_contigs_3638-snap-gene-0.30-mRNA-1"/>
    </source>
</evidence>
<protein>
    <submittedName>
        <fullName evidence="2">Uncharacterized protein</fullName>
    </submittedName>
</protein>
<name>A0A915EU55_9CEST</name>
<keyword evidence="1" id="KW-1185">Reference proteome</keyword>
<proteinExistence type="predicted"/>
<reference evidence="2" key="1">
    <citation type="submission" date="2022-11" db="UniProtKB">
        <authorList>
            <consortium name="WormBaseParasite"/>
        </authorList>
    </citation>
    <scope>IDENTIFICATION</scope>
</reference>
<evidence type="ECO:0000313" key="1">
    <source>
        <dbReference type="Proteomes" id="UP000887562"/>
    </source>
</evidence>
<dbReference type="WBParaSite" id="maker-E.canG7_contigs_3638-snap-gene-0.30-mRNA-1">
    <property type="protein sequence ID" value="maker-E.canG7_contigs_3638-snap-gene-0.30-mRNA-1"/>
    <property type="gene ID" value="EcG7_03288"/>
</dbReference>
<accession>A0A915EU55</accession>
<dbReference type="AlphaFoldDB" id="A0A915EU55"/>